<keyword evidence="1" id="KW-0472">Membrane</keyword>
<gene>
    <name evidence="2" type="ORF">SAMN04488117_101349</name>
</gene>
<keyword evidence="1" id="KW-1133">Transmembrane helix</keyword>
<keyword evidence="1" id="KW-0812">Transmembrane</keyword>
<dbReference type="Proteomes" id="UP000182284">
    <property type="component" value="Unassembled WGS sequence"/>
</dbReference>
<feature type="transmembrane region" description="Helical" evidence="1">
    <location>
        <begin position="7"/>
        <end position="29"/>
    </location>
</feature>
<dbReference type="OrthoDB" id="7869911at2"/>
<protein>
    <submittedName>
        <fullName evidence="2">Uncharacterized protein</fullName>
    </submittedName>
</protein>
<accession>A0A1G7G1W8</accession>
<evidence type="ECO:0000256" key="1">
    <source>
        <dbReference type="SAM" id="Phobius"/>
    </source>
</evidence>
<feature type="transmembrane region" description="Helical" evidence="1">
    <location>
        <begin position="35"/>
        <end position="54"/>
    </location>
</feature>
<dbReference type="AlphaFoldDB" id="A0A1G7G1W8"/>
<evidence type="ECO:0000313" key="3">
    <source>
        <dbReference type="Proteomes" id="UP000182284"/>
    </source>
</evidence>
<sequence>MKIDKLALILVVVGGAILGTLWLGSMILASLQMPVIWPLVIMAAAVGYIAWRVLEDRLRSTEDDHYDKIEK</sequence>
<reference evidence="2 3" key="1">
    <citation type="submission" date="2016-10" db="EMBL/GenBank/DDBJ databases">
        <authorList>
            <person name="de Groot N.N."/>
        </authorList>
    </citation>
    <scope>NUCLEOTIDE SEQUENCE [LARGE SCALE GENOMIC DNA]</scope>
    <source>
        <strain evidence="2 3">DSM 27375</strain>
    </source>
</reference>
<evidence type="ECO:0000313" key="2">
    <source>
        <dbReference type="EMBL" id="SDE82055.1"/>
    </source>
</evidence>
<proteinExistence type="predicted"/>
<dbReference type="EMBL" id="FNBL01000001">
    <property type="protein sequence ID" value="SDE82055.1"/>
    <property type="molecule type" value="Genomic_DNA"/>
</dbReference>
<dbReference type="RefSeq" id="WP_074640431.1">
    <property type="nucleotide sequence ID" value="NZ_FNBL01000001.1"/>
</dbReference>
<name>A0A1G7G1W8_9RHOB</name>
<organism evidence="2 3">
    <name type="scientific">Celeribacter baekdonensis</name>
    <dbReference type="NCBI Taxonomy" id="875171"/>
    <lineage>
        <taxon>Bacteria</taxon>
        <taxon>Pseudomonadati</taxon>
        <taxon>Pseudomonadota</taxon>
        <taxon>Alphaproteobacteria</taxon>
        <taxon>Rhodobacterales</taxon>
        <taxon>Roseobacteraceae</taxon>
        <taxon>Celeribacter</taxon>
    </lineage>
</organism>